<protein>
    <submittedName>
        <fullName evidence="1">Uncharacterized protein</fullName>
    </submittedName>
</protein>
<gene>
    <name evidence="1" type="ORF">S03H2_71649</name>
</gene>
<organism evidence="1">
    <name type="scientific">marine sediment metagenome</name>
    <dbReference type="NCBI Taxonomy" id="412755"/>
    <lineage>
        <taxon>unclassified sequences</taxon>
        <taxon>metagenomes</taxon>
        <taxon>ecological metagenomes</taxon>
    </lineage>
</organism>
<comment type="caution">
    <text evidence="1">The sequence shown here is derived from an EMBL/GenBank/DDBJ whole genome shotgun (WGS) entry which is preliminary data.</text>
</comment>
<proteinExistence type="predicted"/>
<dbReference type="EMBL" id="BARU01048050">
    <property type="protein sequence ID" value="GAH92903.1"/>
    <property type="molecule type" value="Genomic_DNA"/>
</dbReference>
<sequence length="44" mass="4575">KRVLGVAMVTGTVKSAVRVGADELAEGVGKAVKGLLESHMKRPE</sequence>
<feature type="non-terminal residue" evidence="1">
    <location>
        <position position="1"/>
    </location>
</feature>
<dbReference type="AlphaFoldDB" id="X1LFH0"/>
<reference evidence="1" key="1">
    <citation type="journal article" date="2014" name="Front. Microbiol.">
        <title>High frequency of phylogenetically diverse reductive dehalogenase-homologous genes in deep subseafloor sedimentary metagenomes.</title>
        <authorList>
            <person name="Kawai M."/>
            <person name="Futagami T."/>
            <person name="Toyoda A."/>
            <person name="Takaki Y."/>
            <person name="Nishi S."/>
            <person name="Hori S."/>
            <person name="Arai W."/>
            <person name="Tsubouchi T."/>
            <person name="Morono Y."/>
            <person name="Uchiyama I."/>
            <person name="Ito T."/>
            <person name="Fujiyama A."/>
            <person name="Inagaki F."/>
            <person name="Takami H."/>
        </authorList>
    </citation>
    <scope>NUCLEOTIDE SEQUENCE</scope>
    <source>
        <strain evidence="1">Expedition CK06-06</strain>
    </source>
</reference>
<evidence type="ECO:0000313" key="1">
    <source>
        <dbReference type="EMBL" id="GAH92903.1"/>
    </source>
</evidence>
<name>X1LFH0_9ZZZZ</name>
<accession>X1LFH0</accession>